<dbReference type="RefSeq" id="WP_184531773.1">
    <property type="nucleotide sequence ID" value="NZ_JACHJW010000001.1"/>
</dbReference>
<keyword evidence="3" id="KW-1185">Reference proteome</keyword>
<comment type="caution">
    <text evidence="2">The sequence shown here is derived from an EMBL/GenBank/DDBJ whole genome shotgun (WGS) entry which is preliminary data.</text>
</comment>
<evidence type="ECO:0000313" key="2">
    <source>
        <dbReference type="EMBL" id="MBB4956363.1"/>
    </source>
</evidence>
<evidence type="ECO:0000256" key="1">
    <source>
        <dbReference type="SAM" id="MobiDB-lite"/>
    </source>
</evidence>
<protein>
    <submittedName>
        <fullName evidence="2">Uncharacterized protein</fullName>
    </submittedName>
</protein>
<dbReference type="AlphaFoldDB" id="A0A7W7SKB4"/>
<organism evidence="2 3">
    <name type="scientific">Micromonospora polyrhachis</name>
    <dbReference type="NCBI Taxonomy" id="1282883"/>
    <lineage>
        <taxon>Bacteria</taxon>
        <taxon>Bacillati</taxon>
        <taxon>Actinomycetota</taxon>
        <taxon>Actinomycetes</taxon>
        <taxon>Micromonosporales</taxon>
        <taxon>Micromonosporaceae</taxon>
        <taxon>Micromonospora</taxon>
    </lineage>
</organism>
<sequence length="48" mass="5253">MPHRDDPDEDETTSSETARPVDAHVADPPGAEPGNPPEVEDDDRYLPL</sequence>
<dbReference type="Proteomes" id="UP000578819">
    <property type="component" value="Unassembled WGS sequence"/>
</dbReference>
<reference evidence="2 3" key="1">
    <citation type="submission" date="2020-08" db="EMBL/GenBank/DDBJ databases">
        <title>Sequencing the genomes of 1000 actinobacteria strains.</title>
        <authorList>
            <person name="Klenk H.-P."/>
        </authorList>
    </citation>
    <scope>NUCLEOTIDE SEQUENCE [LARGE SCALE GENOMIC DNA]</scope>
    <source>
        <strain evidence="2 3">DSM 45886</strain>
    </source>
</reference>
<feature type="region of interest" description="Disordered" evidence="1">
    <location>
        <begin position="1"/>
        <end position="48"/>
    </location>
</feature>
<accession>A0A7W7SKB4</accession>
<gene>
    <name evidence="2" type="ORF">FHR38_000096</name>
</gene>
<evidence type="ECO:0000313" key="3">
    <source>
        <dbReference type="Proteomes" id="UP000578819"/>
    </source>
</evidence>
<feature type="compositionally biased region" description="Acidic residues" evidence="1">
    <location>
        <begin position="38"/>
        <end position="48"/>
    </location>
</feature>
<name>A0A7W7SKB4_9ACTN</name>
<dbReference type="EMBL" id="JACHJW010000001">
    <property type="protein sequence ID" value="MBB4956363.1"/>
    <property type="molecule type" value="Genomic_DNA"/>
</dbReference>
<proteinExistence type="predicted"/>